<sequence length="446" mass="50224">MTPDYKQLLREALAHQLDGPFSSLPVTSVEDMCNVPDACSVVRKPDPEQCDRLFQDGILELRSGIFALVILSGGQGSRVGASFPKALLPISPVKSKTLLQLHIERVKRICVLLGNDCPKPKIFIMTSFCNHNTIREYLESMDYFGLGKDQFSLVMQANVPCLSMKNEDFLPSSPSSRYSITTHDCADYENIVYCSNGNGAVFEALSKCQDFMDIIDRLKMLHVIAIDNSLSRPLDPVLIGLSTRLPGLEILNKCIRKYDNENLGVFCIGKTPCIIEYSELEKLPDSSFLRDGEVTLYGNICDHMFSGAFLKRVIDGQLYRKLTYHVAKKAVPYYDENLKMEVRPKQPNVYKLELFIFDIFQFASRIMCLEVERLGQFAPVKYLADCDPSNEKSAQHKMSNTYKAWLESVGAKIGCGFVEISPSLSYCGEGLEEYRSKHIDGPVYLE</sequence>
<keyword evidence="4" id="KW-0808">Transferase</keyword>
<dbReference type="EMBL" id="JAVEPI010000003">
    <property type="protein sequence ID" value="KAK1443105.1"/>
    <property type="molecule type" value="Genomic_DNA"/>
</dbReference>
<evidence type="ECO:0000256" key="5">
    <source>
        <dbReference type="ARBA" id="ARBA00022695"/>
    </source>
</evidence>
<comment type="pathway">
    <text evidence="1">Nucleotide-sugar biosynthesis; UDP-N-acetyl-alpha-D-glucosamine biosynthesis; UDP-N-acetyl-alpha-D-glucosamine from N-acetyl-alpha-D-glucosamine 1-phosphate: step 1/1.</text>
</comment>
<dbReference type="InterPro" id="IPR039741">
    <property type="entry name" value="UDP-sugar_pyrophosphorylase"/>
</dbReference>
<dbReference type="PANTHER" id="PTHR11952:SF2">
    <property type="entry name" value="LD24639P"/>
    <property type="match status" value="1"/>
</dbReference>
<accession>A0AAD8LI34</accession>
<dbReference type="InterPro" id="IPR029044">
    <property type="entry name" value="Nucleotide-diphossugar_trans"/>
</dbReference>
<evidence type="ECO:0000256" key="4">
    <source>
        <dbReference type="ARBA" id="ARBA00022679"/>
    </source>
</evidence>
<comment type="caution">
    <text evidence="7">The sequence shown here is derived from an EMBL/GenBank/DDBJ whole genome shotgun (WGS) entry which is preliminary data.</text>
</comment>
<keyword evidence="8" id="KW-1185">Reference proteome</keyword>
<name>A0AAD8LI34_BABGI</name>
<dbReference type="EC" id="2.7.7.23" evidence="3"/>
<evidence type="ECO:0000313" key="8">
    <source>
        <dbReference type="Proteomes" id="UP001230268"/>
    </source>
</evidence>
<dbReference type="GO" id="GO:0003977">
    <property type="term" value="F:UDP-N-acetylglucosamine diphosphorylase activity"/>
    <property type="evidence" value="ECO:0007669"/>
    <property type="project" value="UniProtKB-EC"/>
</dbReference>
<gene>
    <name evidence="7" type="ORF">BgAZ_306230</name>
</gene>
<comment type="catalytic activity">
    <reaction evidence="6">
        <text>N-acetyl-alpha-D-glucosamine 1-phosphate + UTP + H(+) = UDP-N-acetyl-alpha-D-glucosamine + diphosphate</text>
        <dbReference type="Rhea" id="RHEA:13509"/>
        <dbReference type="ChEBI" id="CHEBI:15378"/>
        <dbReference type="ChEBI" id="CHEBI:33019"/>
        <dbReference type="ChEBI" id="CHEBI:46398"/>
        <dbReference type="ChEBI" id="CHEBI:57705"/>
        <dbReference type="ChEBI" id="CHEBI:57776"/>
        <dbReference type="EC" id="2.7.7.23"/>
    </reaction>
</comment>
<keyword evidence="5" id="KW-0548">Nucleotidyltransferase</keyword>
<organism evidence="7 8">
    <name type="scientific">Babesia gibsoni</name>
    <dbReference type="NCBI Taxonomy" id="33632"/>
    <lineage>
        <taxon>Eukaryota</taxon>
        <taxon>Sar</taxon>
        <taxon>Alveolata</taxon>
        <taxon>Apicomplexa</taxon>
        <taxon>Aconoidasida</taxon>
        <taxon>Piroplasmida</taxon>
        <taxon>Babesiidae</taxon>
        <taxon>Babesia</taxon>
    </lineage>
</organism>
<dbReference type="InterPro" id="IPR002618">
    <property type="entry name" value="UDPGP_fam"/>
</dbReference>
<evidence type="ECO:0000256" key="1">
    <source>
        <dbReference type="ARBA" id="ARBA00005208"/>
    </source>
</evidence>
<dbReference type="Gene3D" id="3.90.550.10">
    <property type="entry name" value="Spore Coat Polysaccharide Biosynthesis Protein SpsA, Chain A"/>
    <property type="match status" value="1"/>
</dbReference>
<protein>
    <recommendedName>
        <fullName evidence="3">UDP-N-acetylglucosamine diphosphorylase</fullName>
        <ecNumber evidence="3">2.7.7.23</ecNumber>
    </recommendedName>
</protein>
<proteinExistence type="inferred from homology"/>
<reference evidence="7" key="1">
    <citation type="submission" date="2023-08" db="EMBL/GenBank/DDBJ databases">
        <title>Draft sequence of the Babesia gibsoni genome.</title>
        <authorList>
            <person name="Yamagishi J.Y."/>
            <person name="Xuan X.X."/>
        </authorList>
    </citation>
    <scope>NUCLEOTIDE SEQUENCE</scope>
    <source>
        <strain evidence="7">Azabu</strain>
    </source>
</reference>
<comment type="similarity">
    <text evidence="2">Belongs to the UDPGP type 1 family.</text>
</comment>
<evidence type="ECO:0000256" key="2">
    <source>
        <dbReference type="ARBA" id="ARBA00010401"/>
    </source>
</evidence>
<evidence type="ECO:0000313" key="7">
    <source>
        <dbReference type="EMBL" id="KAK1443105.1"/>
    </source>
</evidence>
<dbReference type="PANTHER" id="PTHR11952">
    <property type="entry name" value="UDP- GLUCOSE PYROPHOSPHORYLASE"/>
    <property type="match status" value="1"/>
</dbReference>
<evidence type="ECO:0000256" key="6">
    <source>
        <dbReference type="ARBA" id="ARBA00048493"/>
    </source>
</evidence>
<dbReference type="SUPFAM" id="SSF53448">
    <property type="entry name" value="Nucleotide-diphospho-sugar transferases"/>
    <property type="match status" value="1"/>
</dbReference>
<dbReference type="Proteomes" id="UP001230268">
    <property type="component" value="Unassembled WGS sequence"/>
</dbReference>
<evidence type="ECO:0000256" key="3">
    <source>
        <dbReference type="ARBA" id="ARBA00012457"/>
    </source>
</evidence>
<dbReference type="GO" id="GO:0006048">
    <property type="term" value="P:UDP-N-acetylglucosamine biosynthetic process"/>
    <property type="evidence" value="ECO:0007669"/>
    <property type="project" value="TreeGrafter"/>
</dbReference>
<dbReference type="Pfam" id="PF01704">
    <property type="entry name" value="UDPGP"/>
    <property type="match status" value="1"/>
</dbReference>
<dbReference type="AlphaFoldDB" id="A0AAD8LI34"/>